<evidence type="ECO:0000313" key="3">
    <source>
        <dbReference type="Proteomes" id="UP001144205"/>
    </source>
</evidence>
<dbReference type="EMBL" id="BROH01000002">
    <property type="protein sequence ID" value="GKY87194.1"/>
    <property type="molecule type" value="Genomic_DNA"/>
</dbReference>
<dbReference type="RefSeq" id="WP_281841187.1">
    <property type="nucleotide sequence ID" value="NZ_BROH01000002.1"/>
</dbReference>
<keyword evidence="1" id="KW-0732">Signal</keyword>
<keyword evidence="3" id="KW-1185">Reference proteome</keyword>
<comment type="caution">
    <text evidence="2">The sequence shown here is derived from an EMBL/GenBank/DDBJ whole genome shotgun (WGS) entry which is preliminary data.</text>
</comment>
<feature type="signal peptide" evidence="1">
    <location>
        <begin position="1"/>
        <end position="22"/>
    </location>
</feature>
<accession>A0ABQ5LQB0</accession>
<reference evidence="2" key="1">
    <citation type="journal article" date="2023" name="Int. J. Syst. Evol. Microbiol.">
        <title>Sinisalibacter aestuarii sp. nov., isolated from estuarine sediment of the Arakawa River.</title>
        <authorList>
            <person name="Arafat S.T."/>
            <person name="Hirano S."/>
            <person name="Sato A."/>
            <person name="Takeuchi K."/>
            <person name="Yasuda T."/>
            <person name="Terahara T."/>
            <person name="Hamada M."/>
            <person name="Kobayashi T."/>
        </authorList>
    </citation>
    <scope>NUCLEOTIDE SEQUENCE</scope>
    <source>
        <strain evidence="2">B-399</strain>
    </source>
</reference>
<evidence type="ECO:0008006" key="4">
    <source>
        <dbReference type="Google" id="ProtNLM"/>
    </source>
</evidence>
<proteinExistence type="predicted"/>
<name>A0ABQ5LQB0_9RHOB</name>
<gene>
    <name evidence="2" type="ORF">STA1M1_10630</name>
</gene>
<feature type="chain" id="PRO_5046141802" description="DUF4377 domain-containing protein" evidence="1">
    <location>
        <begin position="23"/>
        <end position="117"/>
    </location>
</feature>
<protein>
    <recommendedName>
        <fullName evidence="4">DUF4377 domain-containing protein</fullName>
    </recommendedName>
</protein>
<organism evidence="2 3">
    <name type="scientific">Sinisalibacter aestuarii</name>
    <dbReference type="NCBI Taxonomy" id="2949426"/>
    <lineage>
        <taxon>Bacteria</taxon>
        <taxon>Pseudomonadati</taxon>
        <taxon>Pseudomonadota</taxon>
        <taxon>Alphaproteobacteria</taxon>
        <taxon>Rhodobacterales</taxon>
        <taxon>Roseobacteraceae</taxon>
        <taxon>Sinisalibacter</taxon>
    </lineage>
</organism>
<dbReference type="PROSITE" id="PS51257">
    <property type="entry name" value="PROKAR_LIPOPROTEIN"/>
    <property type="match status" value="1"/>
</dbReference>
<sequence>MKRIHLLWLLATLSGIGACATAEETICLEFTDENTQIRLWELVSPIATSSGYRRVFKRAVAPEEYDDVHYFECQGGQEYLIRLVHRFGPNGQEWNTSVVQYTVDKNAWEVIDIYVSH</sequence>
<dbReference type="Proteomes" id="UP001144205">
    <property type="component" value="Unassembled WGS sequence"/>
</dbReference>
<evidence type="ECO:0000313" key="2">
    <source>
        <dbReference type="EMBL" id="GKY87194.1"/>
    </source>
</evidence>
<evidence type="ECO:0000256" key="1">
    <source>
        <dbReference type="SAM" id="SignalP"/>
    </source>
</evidence>